<dbReference type="PANTHER" id="PTHR32552:SF82">
    <property type="entry name" value="FCUA PROTEIN"/>
    <property type="match status" value="1"/>
</dbReference>
<dbReference type="InterPro" id="IPR012910">
    <property type="entry name" value="Plug_dom"/>
</dbReference>
<keyword evidence="6 14" id="KW-0812">Transmembrane</keyword>
<dbReference type="Gene3D" id="2.40.170.20">
    <property type="entry name" value="TonB-dependent receptor, beta-barrel domain"/>
    <property type="match status" value="1"/>
</dbReference>
<evidence type="ECO:0000256" key="14">
    <source>
        <dbReference type="PROSITE-ProRule" id="PRU01360"/>
    </source>
</evidence>
<dbReference type="SMART" id="SM00965">
    <property type="entry name" value="STN"/>
    <property type="match status" value="1"/>
</dbReference>
<keyword evidence="12 19" id="KW-0675">Receptor</keyword>
<dbReference type="InterPro" id="IPR037066">
    <property type="entry name" value="Plug_dom_sf"/>
</dbReference>
<feature type="short sequence motif" description="TonB C-terminal box" evidence="15">
    <location>
        <begin position="776"/>
        <end position="793"/>
    </location>
</feature>
<accession>A0ABS5Q8P7</accession>
<dbReference type="InterPro" id="IPR039426">
    <property type="entry name" value="TonB-dep_rcpt-like"/>
</dbReference>
<comment type="caution">
    <text evidence="19">The sequence shown here is derived from an EMBL/GenBank/DDBJ whole genome shotgun (WGS) entry which is preliminary data.</text>
</comment>
<evidence type="ECO:0000256" key="12">
    <source>
        <dbReference type="ARBA" id="ARBA00023170"/>
    </source>
</evidence>
<evidence type="ECO:0000256" key="8">
    <source>
        <dbReference type="ARBA" id="ARBA00023004"/>
    </source>
</evidence>
<evidence type="ECO:0000256" key="11">
    <source>
        <dbReference type="ARBA" id="ARBA00023136"/>
    </source>
</evidence>
<evidence type="ECO:0000256" key="4">
    <source>
        <dbReference type="ARBA" id="ARBA00022452"/>
    </source>
</evidence>
<evidence type="ECO:0000256" key="9">
    <source>
        <dbReference type="ARBA" id="ARBA00023065"/>
    </source>
</evidence>
<feature type="domain" description="Secretin/TonB short N-terminal" evidence="18">
    <location>
        <begin position="47"/>
        <end position="98"/>
    </location>
</feature>
<keyword evidence="4 14" id="KW-1134">Transmembrane beta strand</keyword>
<keyword evidence="8" id="KW-0408">Iron</keyword>
<keyword evidence="20" id="KW-1185">Reference proteome</keyword>
<organism evidence="19 20">
    <name type="scientific">Roseococcus pinisoli</name>
    <dbReference type="NCBI Taxonomy" id="2835040"/>
    <lineage>
        <taxon>Bacteria</taxon>
        <taxon>Pseudomonadati</taxon>
        <taxon>Pseudomonadota</taxon>
        <taxon>Alphaproteobacteria</taxon>
        <taxon>Acetobacterales</taxon>
        <taxon>Roseomonadaceae</taxon>
        <taxon>Roseococcus</taxon>
    </lineage>
</organism>
<evidence type="ECO:0000256" key="6">
    <source>
        <dbReference type="ARBA" id="ARBA00022692"/>
    </source>
</evidence>
<evidence type="ECO:0000256" key="7">
    <source>
        <dbReference type="ARBA" id="ARBA00022729"/>
    </source>
</evidence>
<evidence type="ECO:0000256" key="13">
    <source>
        <dbReference type="ARBA" id="ARBA00023237"/>
    </source>
</evidence>
<evidence type="ECO:0000256" key="5">
    <source>
        <dbReference type="ARBA" id="ARBA00022496"/>
    </source>
</evidence>
<dbReference type="CDD" id="cd01347">
    <property type="entry name" value="ligand_gated_channel"/>
    <property type="match status" value="1"/>
</dbReference>
<feature type="signal peptide" evidence="17">
    <location>
        <begin position="1"/>
        <end position="19"/>
    </location>
</feature>
<dbReference type="Gene3D" id="2.170.130.10">
    <property type="entry name" value="TonB-dependent receptor, plug domain"/>
    <property type="match status" value="1"/>
</dbReference>
<evidence type="ECO:0000256" key="17">
    <source>
        <dbReference type="SAM" id="SignalP"/>
    </source>
</evidence>
<dbReference type="PANTHER" id="PTHR32552">
    <property type="entry name" value="FERRICHROME IRON RECEPTOR-RELATED"/>
    <property type="match status" value="1"/>
</dbReference>
<keyword evidence="11 14" id="KW-0472">Membrane</keyword>
<evidence type="ECO:0000256" key="15">
    <source>
        <dbReference type="PROSITE-ProRule" id="PRU10144"/>
    </source>
</evidence>
<evidence type="ECO:0000256" key="16">
    <source>
        <dbReference type="RuleBase" id="RU003357"/>
    </source>
</evidence>
<evidence type="ECO:0000256" key="10">
    <source>
        <dbReference type="ARBA" id="ARBA00023077"/>
    </source>
</evidence>
<proteinExistence type="inferred from homology"/>
<dbReference type="PROSITE" id="PS52016">
    <property type="entry name" value="TONB_DEPENDENT_REC_3"/>
    <property type="match status" value="1"/>
</dbReference>
<dbReference type="InterPro" id="IPR011662">
    <property type="entry name" value="Secretin/TonB_short_N"/>
</dbReference>
<keyword evidence="3 14" id="KW-0813">Transport</keyword>
<feature type="chain" id="PRO_5046425724" evidence="17">
    <location>
        <begin position="20"/>
        <end position="793"/>
    </location>
</feature>
<dbReference type="NCBIfam" id="TIGR01783">
    <property type="entry name" value="TonB-siderophor"/>
    <property type="match status" value="1"/>
</dbReference>
<dbReference type="Pfam" id="PF00593">
    <property type="entry name" value="TonB_dep_Rec_b-barrel"/>
    <property type="match status" value="1"/>
</dbReference>
<evidence type="ECO:0000313" key="19">
    <source>
        <dbReference type="EMBL" id="MBS7810079.1"/>
    </source>
</evidence>
<keyword evidence="7 17" id="KW-0732">Signal</keyword>
<dbReference type="InterPro" id="IPR010105">
    <property type="entry name" value="TonB_sidphr_rcpt"/>
</dbReference>
<protein>
    <submittedName>
        <fullName evidence="19">TonB-dependent receptor</fullName>
    </submittedName>
</protein>
<dbReference type="EMBL" id="JAHCDA010000001">
    <property type="protein sequence ID" value="MBS7810079.1"/>
    <property type="molecule type" value="Genomic_DNA"/>
</dbReference>
<keyword evidence="9" id="KW-0406">Ion transport</keyword>
<dbReference type="Proteomes" id="UP000766336">
    <property type="component" value="Unassembled WGS sequence"/>
</dbReference>
<sequence>MASTFLAPLALLPAAPAQAQEARLFSFSIPARPVPDALNEIGRVTGLSVVFTETVPRSVMGRPVSGSMSAQQALATMLGGTGYAFRFTAADTITIVPASVSGAADGAIQVPELLVEDTRPLGQVGALMRPYAGGQVATGGQLGLLGNRSVMDSPFSQTSYTAQTIQNQQARSVADVARNDPSVRSTWADGSYSNQFFVRGFPLANADIAINGLYGLVPVQMSGVSWVERVEVLRGPSALLSGMPPQGSIGGTINLVTKRAAEEPITRLTLGYISSSQFGAQVDLSRRYGPNREWGVRFNGAYSGGDTPVSGQANRLGEVALGLDYRGERLRVSADVAYQRNESDNPARPIYARAGFQIPRAPRASANLGQDWYRSHSDDTFGILRAEYDVTDNITAYGSFGSRRNSFLGLYNFIYLKNAAGDFDANNYYQPSYTTSYTGEVGVRTRFNTGPVRHEVTLSAMRLWYETGNLAPVISTFSSNIFSPRSFPMPSLAGRASTAPRTGEATLTSVAIADNIYMLDDRLQLILGARHQNVRQTSWNATTGARTARYDESAWTPAVGLVVRPWRQVTFYANYIEGLSQGPAAPLGSANYGEVFAPIRSRQYEVGAKYDFGRVLATLALFQIEQPSGLLDTRSNRYSVGGETRNQGVELSLFGEVTRGLRVLGGVTFMRGEQTRTPGGLNDGKTAIGVPGTQLNIGAEWDTPFVPGLTLGGRVIHTSSQYASADNAQSIPGWTRVDLNARYRFERAGGQPVTLRAGIENVFGENYWAAASSNFGLARGAPRTFLLSATFDF</sequence>
<keyword evidence="5" id="KW-0410">Iron transport</keyword>
<comment type="similarity">
    <text evidence="2 14 16">Belongs to the TonB-dependent receptor family.</text>
</comment>
<evidence type="ECO:0000256" key="1">
    <source>
        <dbReference type="ARBA" id="ARBA00004571"/>
    </source>
</evidence>
<evidence type="ECO:0000256" key="3">
    <source>
        <dbReference type="ARBA" id="ARBA00022448"/>
    </source>
</evidence>
<dbReference type="RefSeq" id="WP_213668721.1">
    <property type="nucleotide sequence ID" value="NZ_JAHCDA010000001.1"/>
</dbReference>
<evidence type="ECO:0000256" key="2">
    <source>
        <dbReference type="ARBA" id="ARBA00009810"/>
    </source>
</evidence>
<evidence type="ECO:0000259" key="18">
    <source>
        <dbReference type="SMART" id="SM00965"/>
    </source>
</evidence>
<dbReference type="Pfam" id="PF07715">
    <property type="entry name" value="Plug"/>
    <property type="match status" value="1"/>
</dbReference>
<dbReference type="Gene3D" id="3.55.50.30">
    <property type="match status" value="1"/>
</dbReference>
<gene>
    <name evidence="19" type="ORF">KHU32_03960</name>
</gene>
<name>A0ABS5Q8P7_9PROT</name>
<reference evidence="19 20" key="1">
    <citation type="submission" date="2021-05" db="EMBL/GenBank/DDBJ databases">
        <title>Roseococcus sp. XZZS9, whole genome shotgun sequencing project.</title>
        <authorList>
            <person name="Zhao G."/>
            <person name="Shen L."/>
        </authorList>
    </citation>
    <scope>NUCLEOTIDE SEQUENCE [LARGE SCALE GENOMIC DNA]</scope>
    <source>
        <strain evidence="19 20">XZZS9</strain>
    </source>
</reference>
<dbReference type="InterPro" id="IPR036942">
    <property type="entry name" value="Beta-barrel_TonB_sf"/>
</dbReference>
<comment type="subcellular location">
    <subcellularLocation>
        <location evidence="1 14">Cell outer membrane</location>
        <topology evidence="1 14">Multi-pass membrane protein</topology>
    </subcellularLocation>
</comment>
<dbReference type="PROSITE" id="PS01156">
    <property type="entry name" value="TONB_DEPENDENT_REC_2"/>
    <property type="match status" value="1"/>
</dbReference>
<dbReference type="SUPFAM" id="SSF56935">
    <property type="entry name" value="Porins"/>
    <property type="match status" value="1"/>
</dbReference>
<evidence type="ECO:0000313" key="20">
    <source>
        <dbReference type="Proteomes" id="UP000766336"/>
    </source>
</evidence>
<keyword evidence="10 16" id="KW-0798">TonB box</keyword>
<keyword evidence="13 14" id="KW-0998">Cell outer membrane</keyword>
<dbReference type="InterPro" id="IPR010917">
    <property type="entry name" value="TonB_rcpt_CS"/>
</dbReference>
<dbReference type="InterPro" id="IPR000531">
    <property type="entry name" value="Beta-barrel_TonB"/>
</dbReference>